<feature type="transmembrane region" description="Helical" evidence="11">
    <location>
        <begin position="430"/>
        <end position="455"/>
    </location>
</feature>
<dbReference type="OrthoDB" id="6612291at2759"/>
<dbReference type="SUPFAM" id="SSF103473">
    <property type="entry name" value="MFS general substrate transporter"/>
    <property type="match status" value="1"/>
</dbReference>
<dbReference type="InterPro" id="IPR003663">
    <property type="entry name" value="Sugar/inositol_transpt"/>
</dbReference>
<evidence type="ECO:0000313" key="14">
    <source>
        <dbReference type="Proteomes" id="UP000193218"/>
    </source>
</evidence>
<feature type="transmembrane region" description="Helical" evidence="11">
    <location>
        <begin position="68"/>
        <end position="97"/>
    </location>
</feature>
<evidence type="ECO:0000256" key="2">
    <source>
        <dbReference type="ARBA" id="ARBA00010992"/>
    </source>
</evidence>
<dbReference type="GO" id="GO:0005351">
    <property type="term" value="F:carbohydrate:proton symporter activity"/>
    <property type="evidence" value="ECO:0007669"/>
    <property type="project" value="TreeGrafter"/>
</dbReference>
<organism evidence="13 14">
    <name type="scientific">Kockovaella imperatae</name>
    <dbReference type="NCBI Taxonomy" id="4999"/>
    <lineage>
        <taxon>Eukaryota</taxon>
        <taxon>Fungi</taxon>
        <taxon>Dikarya</taxon>
        <taxon>Basidiomycota</taxon>
        <taxon>Agaricomycotina</taxon>
        <taxon>Tremellomycetes</taxon>
        <taxon>Tremellales</taxon>
        <taxon>Cuniculitremaceae</taxon>
        <taxon>Kockovaella</taxon>
    </lineage>
</organism>
<feature type="transmembrane region" description="Helical" evidence="11">
    <location>
        <begin position="210"/>
        <end position="229"/>
    </location>
</feature>
<feature type="transmembrane region" description="Helical" evidence="11">
    <location>
        <begin position="500"/>
        <end position="518"/>
    </location>
</feature>
<dbReference type="GO" id="GO:0016020">
    <property type="term" value="C:membrane"/>
    <property type="evidence" value="ECO:0007669"/>
    <property type="project" value="UniProtKB-SubCell"/>
</dbReference>
<dbReference type="InterPro" id="IPR020846">
    <property type="entry name" value="MFS_dom"/>
</dbReference>
<dbReference type="NCBIfam" id="TIGR00879">
    <property type="entry name" value="SP"/>
    <property type="match status" value="1"/>
</dbReference>
<name>A0A1Y1UGQ9_9TREE</name>
<dbReference type="GeneID" id="33555236"/>
<keyword evidence="4" id="KW-0762">Sugar transport</keyword>
<dbReference type="PANTHER" id="PTHR48022:SF5">
    <property type="entry name" value="ALPHA-GLUCOSIDES PERMEASE MPH2-RELATED"/>
    <property type="match status" value="1"/>
</dbReference>
<evidence type="ECO:0000256" key="7">
    <source>
        <dbReference type="ARBA" id="ARBA00023136"/>
    </source>
</evidence>
<keyword evidence="3 10" id="KW-0813">Transport</keyword>
<feature type="transmembrane region" description="Helical" evidence="11">
    <location>
        <begin position="399"/>
        <end position="418"/>
    </location>
</feature>
<protein>
    <submittedName>
        <fullName evidence="13">Alpha-glucoside:hydrogen symporter</fullName>
    </submittedName>
</protein>
<dbReference type="PANTHER" id="PTHR48022">
    <property type="entry name" value="PLASTIDIC GLUCOSE TRANSPORTER 4"/>
    <property type="match status" value="1"/>
</dbReference>
<sequence length="561" mass="62774">MSGVERKSSADKADDATFIERSVPVRLENAGEKNTVEWAQLIQDAIAAERQEREQGWRQAFKDYPQSIFWSFAISLCIIMEGYDTALLGSITGLPIFRQKYGKYSGNAADGYQLEPAWQTAIGQASTVGNIIGIFVASWFQDRYGYRHTIQISLVLMAAFVFIVFFAPNVQVLFVGELLCGLPWGAFSSSAVSYASEVTPVALRGYLTTYVNLCWVIGQFISAGVLLGVQNRPDKWSYKIPFAVQWASQNKHHNVWPIPLFILATLAPESPWLLVRAGKLEQAKKSVMRLSKRNGDTDPDKVIAMMVRTNQLELENQPGVSYFDCFRGSDLRRTEIACIGWAIQVLSGSSHAYTGTYFFEQAGLSTANAFKFNLGQYAIGFCGTVGSWFTMTYVGRRTVYLYGLSVLAVLLILIGGLAVPSAHGDSGAKWGQAALVLMWVFTYDFTVGPVAYCIVGEVSSTRLRVKTVGLARITYNIVGIVAGILNTYMMNPLAWGWKGYAGFFWFVSCVLCWIWSYFRLPECKGRTYRELDILFERHVSARRFRRTEVDLQDSQLHEHGP</sequence>
<dbReference type="FunFam" id="1.20.1250.20:FF:000254">
    <property type="entry name" value="MAL31p Maltose permease"/>
    <property type="match status" value="1"/>
</dbReference>
<evidence type="ECO:0000313" key="13">
    <source>
        <dbReference type="EMBL" id="ORX36696.1"/>
    </source>
</evidence>
<keyword evidence="6 11" id="KW-1133">Transmembrane helix</keyword>
<dbReference type="GO" id="GO:0000023">
    <property type="term" value="P:maltose metabolic process"/>
    <property type="evidence" value="ECO:0007669"/>
    <property type="project" value="UniProtKB-KW"/>
</dbReference>
<evidence type="ECO:0000256" key="10">
    <source>
        <dbReference type="RuleBase" id="RU003346"/>
    </source>
</evidence>
<comment type="caution">
    <text evidence="13">The sequence shown here is derived from an EMBL/GenBank/DDBJ whole genome shotgun (WGS) entry which is preliminary data.</text>
</comment>
<dbReference type="PROSITE" id="PS50850">
    <property type="entry name" value="MFS"/>
    <property type="match status" value="1"/>
</dbReference>
<dbReference type="InterPro" id="IPR050360">
    <property type="entry name" value="MFS_Sugar_Transporters"/>
</dbReference>
<dbReference type="InterPro" id="IPR005829">
    <property type="entry name" value="Sugar_transporter_CS"/>
</dbReference>
<dbReference type="EMBL" id="NBSH01000007">
    <property type="protein sequence ID" value="ORX36696.1"/>
    <property type="molecule type" value="Genomic_DNA"/>
</dbReference>
<dbReference type="InterPro" id="IPR036259">
    <property type="entry name" value="MFS_trans_sf"/>
</dbReference>
<dbReference type="Pfam" id="PF00083">
    <property type="entry name" value="Sugar_tr"/>
    <property type="match status" value="1"/>
</dbReference>
<feature type="transmembrane region" description="Helical" evidence="11">
    <location>
        <begin position="467"/>
        <end position="488"/>
    </location>
</feature>
<evidence type="ECO:0000259" key="12">
    <source>
        <dbReference type="PROSITE" id="PS50850"/>
    </source>
</evidence>
<gene>
    <name evidence="13" type="ORF">BD324DRAFT_580272</name>
</gene>
<comment type="subcellular location">
    <subcellularLocation>
        <location evidence="1">Membrane</location>
        <topology evidence="1">Multi-pass membrane protein</topology>
    </subcellularLocation>
</comment>
<evidence type="ECO:0000256" key="11">
    <source>
        <dbReference type="SAM" id="Phobius"/>
    </source>
</evidence>
<evidence type="ECO:0000256" key="3">
    <source>
        <dbReference type="ARBA" id="ARBA00022448"/>
    </source>
</evidence>
<keyword evidence="8" id="KW-0462">Maltose metabolism</keyword>
<dbReference type="AlphaFoldDB" id="A0A1Y1UGQ9"/>
<proteinExistence type="inferred from homology"/>
<accession>A0A1Y1UGQ9</accession>
<comment type="catalytic activity">
    <reaction evidence="9">
        <text>myo-inositol(out) + H(+)(out) = myo-inositol(in) + H(+)(in)</text>
        <dbReference type="Rhea" id="RHEA:60364"/>
        <dbReference type="ChEBI" id="CHEBI:15378"/>
        <dbReference type="ChEBI" id="CHEBI:17268"/>
    </reaction>
</comment>
<dbReference type="InterPro" id="IPR005828">
    <property type="entry name" value="MFS_sugar_transport-like"/>
</dbReference>
<evidence type="ECO:0000256" key="1">
    <source>
        <dbReference type="ARBA" id="ARBA00004141"/>
    </source>
</evidence>
<keyword evidence="7 11" id="KW-0472">Membrane</keyword>
<evidence type="ECO:0000256" key="6">
    <source>
        <dbReference type="ARBA" id="ARBA00022989"/>
    </source>
</evidence>
<dbReference type="RefSeq" id="XP_021870765.1">
    <property type="nucleotide sequence ID" value="XM_022013428.1"/>
</dbReference>
<evidence type="ECO:0000256" key="8">
    <source>
        <dbReference type="ARBA" id="ARBA00026248"/>
    </source>
</evidence>
<dbReference type="InParanoid" id="A0A1Y1UGQ9"/>
<dbReference type="Proteomes" id="UP000193218">
    <property type="component" value="Unassembled WGS sequence"/>
</dbReference>
<comment type="similarity">
    <text evidence="2 10">Belongs to the major facilitator superfamily. Sugar transporter (TC 2.A.1.1) family.</text>
</comment>
<evidence type="ECO:0000256" key="9">
    <source>
        <dbReference type="ARBA" id="ARBA00049119"/>
    </source>
</evidence>
<feature type="transmembrane region" description="Helical" evidence="11">
    <location>
        <begin position="117"/>
        <end position="140"/>
    </location>
</feature>
<evidence type="ECO:0000256" key="5">
    <source>
        <dbReference type="ARBA" id="ARBA00022692"/>
    </source>
</evidence>
<reference evidence="13 14" key="1">
    <citation type="submission" date="2017-03" db="EMBL/GenBank/DDBJ databases">
        <title>Widespread Adenine N6-methylation of Active Genes in Fungi.</title>
        <authorList>
            <consortium name="DOE Joint Genome Institute"/>
            <person name="Mondo S.J."/>
            <person name="Dannebaum R.O."/>
            <person name="Kuo R.C."/>
            <person name="Louie K.B."/>
            <person name="Bewick A.J."/>
            <person name="Labutti K."/>
            <person name="Haridas S."/>
            <person name="Kuo A."/>
            <person name="Salamov A."/>
            <person name="Ahrendt S.R."/>
            <person name="Lau R."/>
            <person name="Bowen B.P."/>
            <person name="Lipzen A."/>
            <person name="Sullivan W."/>
            <person name="Andreopoulos W.B."/>
            <person name="Clum A."/>
            <person name="Lindquist E."/>
            <person name="Daum C."/>
            <person name="Northen T.R."/>
            <person name="Ramamoorthy G."/>
            <person name="Schmitz R.J."/>
            <person name="Gryganskyi A."/>
            <person name="Culley D."/>
            <person name="Magnuson J."/>
            <person name="James T.Y."/>
            <person name="O'Malley M.A."/>
            <person name="Stajich J.E."/>
            <person name="Spatafora J.W."/>
            <person name="Visel A."/>
            <person name="Grigoriev I.V."/>
        </authorList>
    </citation>
    <scope>NUCLEOTIDE SEQUENCE [LARGE SCALE GENOMIC DNA]</scope>
    <source>
        <strain evidence="13 14">NRRL Y-17943</strain>
    </source>
</reference>
<dbReference type="Gene3D" id="1.20.1250.20">
    <property type="entry name" value="MFS general substrate transporter like domains"/>
    <property type="match status" value="1"/>
</dbReference>
<keyword evidence="14" id="KW-1185">Reference proteome</keyword>
<feature type="domain" description="Major facilitator superfamily (MFS) profile" evidence="12">
    <location>
        <begin position="70"/>
        <end position="524"/>
    </location>
</feature>
<keyword evidence="5 11" id="KW-0812">Transmembrane</keyword>
<evidence type="ECO:0000256" key="4">
    <source>
        <dbReference type="ARBA" id="ARBA00022597"/>
    </source>
</evidence>
<dbReference type="PROSITE" id="PS00217">
    <property type="entry name" value="SUGAR_TRANSPORT_2"/>
    <property type="match status" value="1"/>
</dbReference>
<feature type="transmembrane region" description="Helical" evidence="11">
    <location>
        <begin position="152"/>
        <end position="174"/>
    </location>
</feature>